<name>A0AAN8X963_HALRR</name>
<dbReference type="Proteomes" id="UP001381693">
    <property type="component" value="Unassembled WGS sequence"/>
</dbReference>
<comment type="subcellular location">
    <subcellularLocation>
        <location evidence="1">Cell membrane</location>
        <topology evidence="1">Multi-pass membrane protein</topology>
    </subcellularLocation>
</comment>
<evidence type="ECO:0000256" key="1">
    <source>
        <dbReference type="ARBA" id="ARBA00004651"/>
    </source>
</evidence>
<dbReference type="Gene3D" id="1.10.287.70">
    <property type="match status" value="1"/>
</dbReference>
<evidence type="ECO:0000256" key="3">
    <source>
        <dbReference type="ARBA" id="ARBA00022692"/>
    </source>
</evidence>
<protein>
    <recommendedName>
        <fullName evidence="11">Ionotropic glutamate receptor C-terminal domain-containing protein</fullName>
    </recommendedName>
</protein>
<feature type="transmembrane region" description="Helical" evidence="8">
    <location>
        <begin position="106"/>
        <end position="128"/>
    </location>
</feature>
<comment type="caution">
    <text evidence="9">The sequence shown here is derived from an EMBL/GenBank/DDBJ whole genome shotgun (WGS) entry which is preliminary data.</text>
</comment>
<evidence type="ECO:0000256" key="2">
    <source>
        <dbReference type="ARBA" id="ARBA00022475"/>
    </source>
</evidence>
<keyword evidence="6" id="KW-0675">Receptor</keyword>
<evidence type="ECO:0000256" key="8">
    <source>
        <dbReference type="SAM" id="Phobius"/>
    </source>
</evidence>
<dbReference type="EMBL" id="JAXCGZ010006169">
    <property type="protein sequence ID" value="KAK7080037.1"/>
    <property type="molecule type" value="Genomic_DNA"/>
</dbReference>
<accession>A0AAN8X963</accession>
<evidence type="ECO:0008006" key="11">
    <source>
        <dbReference type="Google" id="ProtNLM"/>
    </source>
</evidence>
<organism evidence="9 10">
    <name type="scientific">Halocaridina rubra</name>
    <name type="common">Hawaiian red shrimp</name>
    <dbReference type="NCBI Taxonomy" id="373956"/>
    <lineage>
        <taxon>Eukaryota</taxon>
        <taxon>Metazoa</taxon>
        <taxon>Ecdysozoa</taxon>
        <taxon>Arthropoda</taxon>
        <taxon>Crustacea</taxon>
        <taxon>Multicrustacea</taxon>
        <taxon>Malacostraca</taxon>
        <taxon>Eumalacostraca</taxon>
        <taxon>Eucarida</taxon>
        <taxon>Decapoda</taxon>
        <taxon>Pleocyemata</taxon>
        <taxon>Caridea</taxon>
        <taxon>Atyoidea</taxon>
        <taxon>Atyidae</taxon>
        <taxon>Halocaridina</taxon>
    </lineage>
</organism>
<keyword evidence="3 8" id="KW-0812">Transmembrane</keyword>
<evidence type="ECO:0000256" key="4">
    <source>
        <dbReference type="ARBA" id="ARBA00022989"/>
    </source>
</evidence>
<evidence type="ECO:0000256" key="5">
    <source>
        <dbReference type="ARBA" id="ARBA00023136"/>
    </source>
</evidence>
<evidence type="ECO:0000313" key="10">
    <source>
        <dbReference type="Proteomes" id="UP001381693"/>
    </source>
</evidence>
<reference evidence="9 10" key="1">
    <citation type="submission" date="2023-11" db="EMBL/GenBank/DDBJ databases">
        <title>Halocaridina rubra genome assembly.</title>
        <authorList>
            <person name="Smith C."/>
        </authorList>
    </citation>
    <scope>NUCLEOTIDE SEQUENCE [LARGE SCALE GENOMIC DNA]</scope>
    <source>
        <strain evidence="9">EP-1</strain>
        <tissue evidence="9">Whole</tissue>
    </source>
</reference>
<feature type="transmembrane region" description="Helical" evidence="8">
    <location>
        <begin position="44"/>
        <end position="64"/>
    </location>
</feature>
<evidence type="ECO:0000256" key="6">
    <source>
        <dbReference type="ARBA" id="ARBA00023170"/>
    </source>
</evidence>
<keyword evidence="5 8" id="KW-0472">Membrane</keyword>
<dbReference type="AlphaFoldDB" id="A0AAN8X963"/>
<dbReference type="PANTHER" id="PTHR42643">
    <property type="entry name" value="IONOTROPIC RECEPTOR 20A-RELATED"/>
    <property type="match status" value="1"/>
</dbReference>
<dbReference type="GO" id="GO:0005886">
    <property type="term" value="C:plasma membrane"/>
    <property type="evidence" value="ECO:0007669"/>
    <property type="project" value="UniProtKB-SubCell"/>
</dbReference>
<dbReference type="SUPFAM" id="SSF53850">
    <property type="entry name" value="Periplasmic binding protein-like II"/>
    <property type="match status" value="1"/>
</dbReference>
<gene>
    <name evidence="9" type="ORF">SK128_007417</name>
</gene>
<proteinExistence type="predicted"/>
<evidence type="ECO:0000256" key="7">
    <source>
        <dbReference type="ARBA" id="ARBA00023180"/>
    </source>
</evidence>
<keyword evidence="10" id="KW-1185">Reference proteome</keyword>
<sequence>MDIIESRFSVVDFSIPFWTSNSRFLLKNPEAPPRYWSIVFPFSWMTWLALAVTQVVVTLIYMLFMKTLDFRVGEISWTVLEVAKTILRLDNQDFSKRASFLMMVGVWRLAAFVISTVYTSNLVAYITIPPSPVRLHTLNDLAASKFQPMMLDYGSYLPEAMKTSEDSALRTLGQKLELLPYDEKLAFSK</sequence>
<evidence type="ECO:0000313" key="9">
    <source>
        <dbReference type="EMBL" id="KAK7080037.1"/>
    </source>
</evidence>
<dbReference type="InterPro" id="IPR052192">
    <property type="entry name" value="Insect_Ionotropic_Sensory_Rcpt"/>
</dbReference>
<keyword evidence="2" id="KW-1003">Cell membrane</keyword>
<dbReference type="PANTHER" id="PTHR42643:SF24">
    <property type="entry name" value="IONOTROPIC RECEPTOR 60A"/>
    <property type="match status" value="1"/>
</dbReference>
<keyword evidence="7" id="KW-0325">Glycoprotein</keyword>
<keyword evidence="4 8" id="KW-1133">Transmembrane helix</keyword>
<feature type="non-terminal residue" evidence="9">
    <location>
        <position position="189"/>
    </location>
</feature>